<dbReference type="InterPro" id="IPR050490">
    <property type="entry name" value="Bact_solute-bd_prot1"/>
</dbReference>
<evidence type="ECO:0000256" key="1">
    <source>
        <dbReference type="SAM" id="SignalP"/>
    </source>
</evidence>
<feature type="chain" id="PRO_5038507041" evidence="1">
    <location>
        <begin position="20"/>
        <end position="433"/>
    </location>
</feature>
<reference evidence="2 3" key="1">
    <citation type="submission" date="2010-12" db="EMBL/GenBank/DDBJ databases">
        <title>Complete sequence of Ethanoligenens harbinense YUAN-3.</title>
        <authorList>
            <person name="Lucas S."/>
            <person name="Copeland A."/>
            <person name="Lapidus A."/>
            <person name="Cheng J.-F."/>
            <person name="Bruce D."/>
            <person name="Goodwin L."/>
            <person name="Pitluck S."/>
            <person name="Chertkov O."/>
            <person name="Misra M."/>
            <person name="Detter J.C."/>
            <person name="Han C."/>
            <person name="Tapia R."/>
            <person name="Land M."/>
            <person name="Hauser L."/>
            <person name="Jeffries C."/>
            <person name="Kyrpides N."/>
            <person name="Ivanova N."/>
            <person name="Mikhailova N."/>
            <person name="Wang A."/>
            <person name="Mouttaki H."/>
            <person name="He Z."/>
            <person name="Zhou J."/>
            <person name="Hemme C.L."/>
            <person name="Woyke T."/>
        </authorList>
    </citation>
    <scope>NUCLEOTIDE SEQUENCE [LARGE SCALE GENOMIC DNA]</scope>
    <source>
        <strain evidence="3">DSM 18485 / JCM 12961 / CGMCC 1.5033 / YUAN-3</strain>
    </source>
</reference>
<dbReference type="EMBL" id="CP002400">
    <property type="protein sequence ID" value="ADU25997.1"/>
    <property type="molecule type" value="Genomic_DNA"/>
</dbReference>
<dbReference type="HOGENOM" id="CLU_050004_0_0_9"/>
<dbReference type="PROSITE" id="PS51257">
    <property type="entry name" value="PROKAR_LIPOPROTEIN"/>
    <property type="match status" value="1"/>
</dbReference>
<dbReference type="eggNOG" id="COG1653">
    <property type="taxonomic scope" value="Bacteria"/>
</dbReference>
<evidence type="ECO:0000313" key="2">
    <source>
        <dbReference type="EMBL" id="ADU25997.1"/>
    </source>
</evidence>
<dbReference type="Proteomes" id="UP000001551">
    <property type="component" value="Chromosome"/>
</dbReference>
<dbReference type="PANTHER" id="PTHR43649:SF12">
    <property type="entry name" value="DIACETYLCHITOBIOSE BINDING PROTEIN DASA"/>
    <property type="match status" value="1"/>
</dbReference>
<dbReference type="Pfam" id="PF01547">
    <property type="entry name" value="SBP_bac_1"/>
    <property type="match status" value="1"/>
</dbReference>
<dbReference type="Gene3D" id="3.40.190.10">
    <property type="entry name" value="Periplasmic binding protein-like II"/>
    <property type="match status" value="1"/>
</dbReference>
<sequence>MKKALAAVLAVCLLLLATACTKNTEETSRPVQKTLRITYDGSLYGTNWMDSVSKAFSKAHPDIALKITADNHLTQHYTALLQSGPNTPDLIFLARTNWQQDASAGLLANLNTLYTGSGGGTPLLTELRAGVAASCALNGQYYIYPWGAQTGGLLYHANLFAQNGWQVPQTMSAFATLCTQIRQTGLSPFAWSADHADDWTDNVATWWTQYEGQASIQTYLSMQSPDVYGQQGRLVGLQAFEQLVPQNSYGTPLTMNQDAAVKAFSAGHAAMMPIGYLSAFAADTSQENTDIRVMPLPAPDGSKSAALLAAYIPGIAVVPAKAAAPSLAQTFLSDLTSDEELALFISATGTPTPFLLDKKQENALPRLLKSAADLWQGDTLYMLSTQPVYYQRLFDWPAQGSPVLQIFSGSRTADQAFAENLEAARACWTNAGS</sequence>
<keyword evidence="1" id="KW-0732">Signal</keyword>
<name>E6U8K6_ETHHY</name>
<gene>
    <name evidence="2" type="ordered locus">Ethha_0412</name>
</gene>
<keyword evidence="3" id="KW-1185">Reference proteome</keyword>
<dbReference type="AlphaFoldDB" id="E6U8K6"/>
<protein>
    <submittedName>
        <fullName evidence="2">Extracellular solute-binding protein family 1</fullName>
    </submittedName>
</protein>
<dbReference type="SUPFAM" id="SSF53850">
    <property type="entry name" value="Periplasmic binding protein-like II"/>
    <property type="match status" value="1"/>
</dbReference>
<proteinExistence type="predicted"/>
<dbReference type="RefSeq" id="WP_013484378.1">
    <property type="nucleotide sequence ID" value="NC_014828.1"/>
</dbReference>
<accession>E6U8K6</accession>
<evidence type="ECO:0000313" key="3">
    <source>
        <dbReference type="Proteomes" id="UP000001551"/>
    </source>
</evidence>
<feature type="signal peptide" evidence="1">
    <location>
        <begin position="1"/>
        <end position="19"/>
    </location>
</feature>
<dbReference type="PANTHER" id="PTHR43649">
    <property type="entry name" value="ARABINOSE-BINDING PROTEIN-RELATED"/>
    <property type="match status" value="1"/>
</dbReference>
<dbReference type="InterPro" id="IPR006059">
    <property type="entry name" value="SBP"/>
</dbReference>
<dbReference type="STRING" id="663278.Ethha_0412"/>
<dbReference type="KEGG" id="eha:Ethha_0412"/>
<organism evidence="2 3">
    <name type="scientific">Ethanoligenens harbinense (strain DSM 18485 / JCM 12961 / CGMCC 1.5033 / YUAN-3)</name>
    <dbReference type="NCBI Taxonomy" id="663278"/>
    <lineage>
        <taxon>Bacteria</taxon>
        <taxon>Bacillati</taxon>
        <taxon>Bacillota</taxon>
        <taxon>Clostridia</taxon>
        <taxon>Eubacteriales</taxon>
        <taxon>Oscillospiraceae</taxon>
        <taxon>Ethanoligenens</taxon>
    </lineage>
</organism>